<evidence type="ECO:0000313" key="4">
    <source>
        <dbReference type="EMBL" id="KPE52851.1"/>
    </source>
</evidence>
<reference evidence="5" key="2">
    <citation type="submission" date="2015-09" db="EMBL/GenBank/DDBJ databases">
        <title>Draft genome sequence of a multidrug-resistant Chryseobacterium indologenes isolate from Malaysia.</title>
        <authorList>
            <person name="Yu C.Y."/>
            <person name="Ang G.Y."/>
            <person name="Chan K.-G."/>
        </authorList>
    </citation>
    <scope>NUCLEOTIDE SEQUENCE [LARGE SCALE GENOMIC DNA]</scope>
    <source>
        <strain evidence="5">CI_885</strain>
    </source>
</reference>
<feature type="domain" description="HTH araC/xylS-type" evidence="3">
    <location>
        <begin position="66"/>
        <end position="108"/>
    </location>
</feature>
<dbReference type="GO" id="GO:0003700">
    <property type="term" value="F:DNA-binding transcription factor activity"/>
    <property type="evidence" value="ECO:0007669"/>
    <property type="project" value="InterPro"/>
</dbReference>
<organism evidence="4 5">
    <name type="scientific">Chryseobacterium indologenes</name>
    <name type="common">Flavobacterium indologenes</name>
    <dbReference type="NCBI Taxonomy" id="253"/>
    <lineage>
        <taxon>Bacteria</taxon>
        <taxon>Pseudomonadati</taxon>
        <taxon>Bacteroidota</taxon>
        <taxon>Flavobacteriia</taxon>
        <taxon>Flavobacteriales</taxon>
        <taxon>Weeksellaceae</taxon>
        <taxon>Chryseobacterium group</taxon>
        <taxon>Chryseobacterium</taxon>
    </lineage>
</organism>
<keyword evidence="2" id="KW-0804">Transcription</keyword>
<reference evidence="4 5" key="1">
    <citation type="journal article" date="2015" name="Genom Data">
        <title>Draft genome sequence of a multidrug-resistant Chryseobacterium indologenes isolate from Malaysia.</title>
        <authorList>
            <person name="Yu C.Y."/>
            <person name="Ang G.Y."/>
            <person name="Cheng H.J."/>
            <person name="Cheong Y.M."/>
            <person name="Yin W.F."/>
            <person name="Chan K.G."/>
        </authorList>
    </citation>
    <scope>NUCLEOTIDE SEQUENCE [LARGE SCALE GENOMIC DNA]</scope>
    <source>
        <strain evidence="4 5">CI_885</strain>
    </source>
</reference>
<name>A0A0N0IY55_CHRID</name>
<dbReference type="GO" id="GO:0043565">
    <property type="term" value="F:sequence-specific DNA binding"/>
    <property type="evidence" value="ECO:0007669"/>
    <property type="project" value="InterPro"/>
</dbReference>
<dbReference type="OrthoDB" id="5295174at2"/>
<evidence type="ECO:0000259" key="3">
    <source>
        <dbReference type="PROSITE" id="PS01124"/>
    </source>
</evidence>
<comment type="caution">
    <text evidence="4">The sequence shown here is derived from an EMBL/GenBank/DDBJ whole genome shotgun (WGS) entry which is preliminary data.</text>
</comment>
<gene>
    <name evidence="4" type="ORF">AOB46_02330</name>
</gene>
<dbReference type="PATRIC" id="fig|253.9.peg.492"/>
<accession>A0A0N0IY55</accession>
<dbReference type="AlphaFoldDB" id="A0A0N0IY55"/>
<dbReference type="EMBL" id="LJOD01000001">
    <property type="protein sequence ID" value="KPE52851.1"/>
    <property type="molecule type" value="Genomic_DNA"/>
</dbReference>
<dbReference type="InterPro" id="IPR018060">
    <property type="entry name" value="HTH_AraC"/>
</dbReference>
<evidence type="ECO:0000256" key="1">
    <source>
        <dbReference type="ARBA" id="ARBA00023015"/>
    </source>
</evidence>
<dbReference type="Proteomes" id="UP000037953">
    <property type="component" value="Unassembled WGS sequence"/>
</dbReference>
<evidence type="ECO:0000313" key="5">
    <source>
        <dbReference type="Proteomes" id="UP000037953"/>
    </source>
</evidence>
<dbReference type="SUPFAM" id="SSF46689">
    <property type="entry name" value="Homeodomain-like"/>
    <property type="match status" value="1"/>
</dbReference>
<protein>
    <recommendedName>
        <fullName evidence="3">HTH araC/xylS-type domain-containing protein</fullName>
    </recommendedName>
</protein>
<proteinExistence type="predicted"/>
<sequence>MNAQAHSFPLIRTGIDLVYLHIAVSKRIGLIRTFHFQEPYRNLNGLSGCYKSQPGEPGILSASYMRILFLENSKISYLAEKSGFSTREVFTVTFKKETGISPSHFIKELKNPKNT</sequence>
<evidence type="ECO:0000256" key="2">
    <source>
        <dbReference type="ARBA" id="ARBA00023163"/>
    </source>
</evidence>
<dbReference type="PROSITE" id="PS01124">
    <property type="entry name" value="HTH_ARAC_FAMILY_2"/>
    <property type="match status" value="1"/>
</dbReference>
<dbReference type="RefSeq" id="WP_062696419.1">
    <property type="nucleotide sequence ID" value="NZ_LJOD01000001.1"/>
</dbReference>
<dbReference type="Gene3D" id="1.10.10.60">
    <property type="entry name" value="Homeodomain-like"/>
    <property type="match status" value="1"/>
</dbReference>
<dbReference type="InterPro" id="IPR009057">
    <property type="entry name" value="Homeodomain-like_sf"/>
</dbReference>
<keyword evidence="1" id="KW-0805">Transcription regulation</keyword>